<organism evidence="3 4">
    <name type="scientific">Candida theae</name>
    <dbReference type="NCBI Taxonomy" id="1198502"/>
    <lineage>
        <taxon>Eukaryota</taxon>
        <taxon>Fungi</taxon>
        <taxon>Dikarya</taxon>
        <taxon>Ascomycota</taxon>
        <taxon>Saccharomycotina</taxon>
        <taxon>Pichiomycetes</taxon>
        <taxon>Debaryomycetaceae</taxon>
        <taxon>Candida/Lodderomyces clade</taxon>
        <taxon>Candida</taxon>
    </lineage>
</organism>
<feature type="compositionally biased region" description="Basic and acidic residues" evidence="2">
    <location>
        <begin position="339"/>
        <end position="358"/>
    </location>
</feature>
<feature type="region of interest" description="Disordered" evidence="2">
    <location>
        <begin position="339"/>
        <end position="359"/>
    </location>
</feature>
<evidence type="ECO:0000256" key="2">
    <source>
        <dbReference type="SAM" id="MobiDB-lite"/>
    </source>
</evidence>
<gene>
    <name evidence="3" type="ORF">KGF57_002109</name>
</gene>
<feature type="compositionally biased region" description="Polar residues" evidence="2">
    <location>
        <begin position="32"/>
        <end position="41"/>
    </location>
</feature>
<feature type="coiled-coil region" evidence="1">
    <location>
        <begin position="287"/>
        <end position="328"/>
    </location>
</feature>
<keyword evidence="1" id="KW-0175">Coiled coil</keyword>
<feature type="compositionally biased region" description="Basic and acidic residues" evidence="2">
    <location>
        <begin position="42"/>
        <end position="59"/>
    </location>
</feature>
<feature type="region of interest" description="Disordered" evidence="2">
    <location>
        <begin position="165"/>
        <end position="186"/>
    </location>
</feature>
<keyword evidence="4" id="KW-1185">Reference proteome</keyword>
<sequence>MLFRRKSKDSLQSREPSVSIRKSRSARDLLSRLTTTPSQSKKSLDKHDKRTSQPELHLDTDRQYLPYEEPFTILTPKEDEFKNCDLMTPIRQMTATPETMQAPQQHSSQTHSGSRAKVLSTIIDFENESIVEMYTPRKAVNIQNHIRLNSACAVLEKISWGDDKEIGEQDGIGEGDVSATTNDDDDLTFDGAFSTSTSCQNSPNKDPFDTVSLTEANIQIYKRSHRKSKHHDSLHFVQGILESPTRPQKVQDIPTITPPPSLQAGLAEEEQDSRNSELYQLEIMLLQEKHKYEMKQQQRALDDLQSQLKQQRNENTLLRNQIAQLEHEAYLLPAFKWDKPGKSNSDERSHKVTFKDNDDAGSFISTEESIMSLYYDERKVSGASTVGSSSNSVNKKFD</sequence>
<accession>A0AAD5FZ97</accession>
<evidence type="ECO:0000313" key="3">
    <source>
        <dbReference type="EMBL" id="KAI5959333.1"/>
    </source>
</evidence>
<proteinExistence type="predicted"/>
<dbReference type="RefSeq" id="XP_051609361.1">
    <property type="nucleotide sequence ID" value="XM_051751388.1"/>
</dbReference>
<dbReference type="EMBL" id="JAIHNG010000106">
    <property type="protein sequence ID" value="KAI5959333.1"/>
    <property type="molecule type" value="Genomic_DNA"/>
</dbReference>
<dbReference type="Proteomes" id="UP001204833">
    <property type="component" value="Unassembled WGS sequence"/>
</dbReference>
<protein>
    <submittedName>
        <fullName evidence="3">Uncharacterized protein</fullName>
    </submittedName>
</protein>
<evidence type="ECO:0000313" key="4">
    <source>
        <dbReference type="Proteomes" id="UP001204833"/>
    </source>
</evidence>
<evidence type="ECO:0000256" key="1">
    <source>
        <dbReference type="SAM" id="Coils"/>
    </source>
</evidence>
<comment type="caution">
    <text evidence="3">The sequence shown here is derived from an EMBL/GenBank/DDBJ whole genome shotgun (WGS) entry which is preliminary data.</text>
</comment>
<dbReference type="GeneID" id="76150168"/>
<reference evidence="3 4" key="1">
    <citation type="journal article" date="2022" name="DNA Res.">
        <title>Genome analysis of five recently described species of the CUG-Ser clade uncovers Candida theae as a new hybrid lineage with pathogenic potential in the Candida parapsilosis species complex.</title>
        <authorList>
            <person name="Mixao V."/>
            <person name="Del Olmo V."/>
            <person name="Hegedusova E."/>
            <person name="Saus E."/>
            <person name="Pryszcz L."/>
            <person name="Cillingova A."/>
            <person name="Nosek J."/>
            <person name="Gabaldon T."/>
        </authorList>
    </citation>
    <scope>NUCLEOTIDE SEQUENCE [LARGE SCALE GENOMIC DNA]</scope>
    <source>
        <strain evidence="3 4">CBS 12239</strain>
    </source>
</reference>
<name>A0AAD5FZ97_9ASCO</name>
<dbReference type="AlphaFoldDB" id="A0AAD5FZ97"/>
<feature type="region of interest" description="Disordered" evidence="2">
    <location>
        <begin position="1"/>
        <end position="59"/>
    </location>
</feature>